<dbReference type="AlphaFoldDB" id="A0A478FRQ6"/>
<comment type="caution">
    <text evidence="2">The sequence shown here is derived from an EMBL/GenBank/DDBJ whole genome shotgun (WGS) entry which is preliminary data.</text>
</comment>
<evidence type="ECO:0000256" key="1">
    <source>
        <dbReference type="SAM" id="MobiDB-lite"/>
    </source>
</evidence>
<protein>
    <submittedName>
        <fullName evidence="2">Uncharacterized protein</fullName>
    </submittedName>
</protein>
<dbReference type="Proteomes" id="UP000324831">
    <property type="component" value="Unassembled WGS sequence"/>
</dbReference>
<organism evidence="2 3">
    <name type="scientific">Candidatus Mycoplasma haematohominis</name>
    <dbReference type="NCBI Taxonomy" id="1494318"/>
    <lineage>
        <taxon>Bacteria</taxon>
        <taxon>Bacillati</taxon>
        <taxon>Mycoplasmatota</taxon>
        <taxon>Mollicutes</taxon>
        <taxon>Mycoplasmataceae</taxon>
        <taxon>Mycoplasma</taxon>
    </lineage>
</organism>
<dbReference type="EMBL" id="BIMN01000001">
    <property type="protein sequence ID" value="GCE63046.1"/>
    <property type="molecule type" value="Genomic_DNA"/>
</dbReference>
<feature type="compositionally biased region" description="Basic and acidic residues" evidence="1">
    <location>
        <begin position="250"/>
        <end position="260"/>
    </location>
</feature>
<sequence>MTPQAAAGAGLLGAGAVGVGSAYLAGAFDGSGSSEVEMEPTNVLLSSEDNFSSVYPNAGLIGKEYGNYLVSPIGSKTKEKVTIDNKKWWEWSYKRWKKDFENQQAKVNLSNEFKDGDKVSKAFSDSTTESDSSTALNRVCESVYKKDKSLLAFEPGTTDNKIRLKNDLFKYCSIFGELKTIGEVSTETYEDNTKGKVDANIKKFIATTGNDKFWAKRNEEFYAGAGDKSKSQATGASSKFKTKSAGNPKPEIKEICREAYESNTSGDNGYPDDEVSRFCTL</sequence>
<evidence type="ECO:0000313" key="2">
    <source>
        <dbReference type="EMBL" id="GCE63046.1"/>
    </source>
</evidence>
<evidence type="ECO:0000313" key="3">
    <source>
        <dbReference type="Proteomes" id="UP000324831"/>
    </source>
</evidence>
<name>A0A478FRQ6_9MOLU</name>
<reference evidence="2 3" key="1">
    <citation type="submission" date="2019-01" db="EMBL/GenBank/DDBJ databases">
        <title>Draft genome sequences of Candidatus Mycoplasma haemohominis SWG34-3 identified from a patient with pyrexia, anemia and liver dysfunction.</title>
        <authorList>
            <person name="Sekizuka T."/>
            <person name="Hattori N."/>
            <person name="Katano H."/>
            <person name="Takuma T."/>
            <person name="Ito T."/>
            <person name="Arai N."/>
            <person name="Yanai R."/>
            <person name="Ishii S."/>
            <person name="Miura Y."/>
            <person name="Tokunaga T."/>
            <person name="Watanabe H."/>
            <person name="Nomura N."/>
            <person name="Eguchi J."/>
            <person name="Arai T."/>
            <person name="Hasegawa H."/>
            <person name="Nakamaki T."/>
            <person name="Wakita T."/>
            <person name="Niki Y."/>
            <person name="Kuroda M."/>
        </authorList>
    </citation>
    <scope>NUCLEOTIDE SEQUENCE [LARGE SCALE GENOMIC DNA]</scope>
    <source>
        <strain evidence="2">SWG34-3</strain>
    </source>
</reference>
<proteinExistence type="predicted"/>
<accession>A0A478FRQ6</accession>
<feature type="region of interest" description="Disordered" evidence="1">
    <location>
        <begin position="225"/>
        <end position="281"/>
    </location>
</feature>
<gene>
    <name evidence="2" type="ORF">MHSWG343_00240</name>
</gene>